<dbReference type="SMART" id="SM00044">
    <property type="entry name" value="CYCc"/>
    <property type="match status" value="1"/>
</dbReference>
<dbReference type="Gene3D" id="1.10.510.10">
    <property type="entry name" value="Transferase(Phosphotransferase) domain 1"/>
    <property type="match status" value="2"/>
</dbReference>
<dbReference type="SUPFAM" id="SSF53850">
    <property type="entry name" value="Periplasmic binding protein-like II"/>
    <property type="match status" value="2"/>
</dbReference>
<keyword evidence="10 17" id="KW-0067">ATP-binding</keyword>
<keyword evidence="13 22" id="KW-0675">Receptor</keyword>
<evidence type="ECO:0000256" key="17">
    <source>
        <dbReference type="PROSITE-ProRule" id="PRU10141"/>
    </source>
</evidence>
<dbReference type="Pfam" id="PF07714">
    <property type="entry name" value="PK_Tyr_Ser-Thr"/>
    <property type="match status" value="2"/>
</dbReference>
<dbReference type="Pfam" id="PF12849">
    <property type="entry name" value="PBP_like_2"/>
    <property type="match status" value="1"/>
</dbReference>
<dbReference type="SMART" id="SM00220">
    <property type="entry name" value="S_TKc"/>
    <property type="match status" value="2"/>
</dbReference>
<feature type="transmembrane region" description="Helical" evidence="19">
    <location>
        <begin position="738"/>
        <end position="767"/>
    </location>
</feature>
<keyword evidence="12 19" id="KW-0472">Membrane</keyword>
<dbReference type="PROSITE" id="PS50125">
    <property type="entry name" value="GUANYLATE_CYCLASE_2"/>
    <property type="match status" value="1"/>
</dbReference>
<dbReference type="Gene3D" id="3.40.190.10">
    <property type="entry name" value="Periplasmic binding protein-like II"/>
    <property type="match status" value="4"/>
</dbReference>
<evidence type="ECO:0000256" key="7">
    <source>
        <dbReference type="ARBA" id="ARBA00022737"/>
    </source>
</evidence>
<dbReference type="PROSITE" id="PS00022">
    <property type="entry name" value="EGF_1"/>
    <property type="match status" value="1"/>
</dbReference>
<dbReference type="FunFam" id="3.30.200.20:FF:000034">
    <property type="entry name" value="Kinase suppressor of Ras 1"/>
    <property type="match status" value="1"/>
</dbReference>
<dbReference type="InterPro" id="IPR008271">
    <property type="entry name" value="Ser/Thr_kinase_AS"/>
</dbReference>
<dbReference type="RefSeq" id="YP_009329205.1">
    <property type="nucleotide sequence ID" value="NC_032108.1"/>
</dbReference>
<organism evidence="22 23">
    <name type="scientific">Cedratvirus A11</name>
    <dbReference type="NCBI Taxonomy" id="1903266"/>
    <lineage>
        <taxon>Viruses</taxon>
        <taxon>Pithoviruses</taxon>
        <taxon>Orthocedratvirinae</taxon>
        <taxon>Alphacedratvirus</taxon>
        <taxon>Alphacedratvirus aljazairmassiliense</taxon>
    </lineage>
</organism>
<evidence type="ECO:0000256" key="18">
    <source>
        <dbReference type="SAM" id="MobiDB-lite"/>
    </source>
</evidence>
<evidence type="ECO:0000256" key="16">
    <source>
        <dbReference type="ARBA" id="ARBA00048679"/>
    </source>
</evidence>
<dbReference type="GeneID" id="30523224"/>
<evidence type="ECO:0000256" key="2">
    <source>
        <dbReference type="ARBA" id="ARBA00012513"/>
    </source>
</evidence>
<dbReference type="EC" id="2.7.11.1" evidence="2"/>
<protein>
    <recommendedName>
        <fullName evidence="2">non-specific serine/threonine protein kinase</fullName>
        <ecNumber evidence="2">2.7.11.1</ecNumber>
    </recommendedName>
</protein>
<dbReference type="InterPro" id="IPR024370">
    <property type="entry name" value="PBP_domain"/>
</dbReference>
<dbReference type="EMBL" id="LT671577">
    <property type="protein sequence ID" value="SHO33333.1"/>
    <property type="molecule type" value="Genomic_DNA"/>
</dbReference>
<dbReference type="InterPro" id="IPR001054">
    <property type="entry name" value="A/G_cyclase"/>
</dbReference>
<comment type="catalytic activity">
    <reaction evidence="15">
        <text>L-threonyl-[protein] + ATP = O-phospho-L-threonyl-[protein] + ADP + H(+)</text>
        <dbReference type="Rhea" id="RHEA:46608"/>
        <dbReference type="Rhea" id="RHEA-COMP:11060"/>
        <dbReference type="Rhea" id="RHEA-COMP:11605"/>
        <dbReference type="ChEBI" id="CHEBI:15378"/>
        <dbReference type="ChEBI" id="CHEBI:30013"/>
        <dbReference type="ChEBI" id="CHEBI:30616"/>
        <dbReference type="ChEBI" id="CHEBI:61977"/>
        <dbReference type="ChEBI" id="CHEBI:456216"/>
        <dbReference type="EC" id="2.7.11.1"/>
    </reaction>
</comment>
<dbReference type="Gene3D" id="2.10.25.10">
    <property type="entry name" value="Laminin"/>
    <property type="match status" value="1"/>
</dbReference>
<dbReference type="InterPro" id="IPR051681">
    <property type="entry name" value="Ser/Thr_Kinases-Pseudokinases"/>
</dbReference>
<feature type="domain" description="Guanylate cyclase" evidence="21">
    <location>
        <begin position="1088"/>
        <end position="1231"/>
    </location>
</feature>
<dbReference type="PROSITE" id="PS00108">
    <property type="entry name" value="PROTEIN_KINASE_ST"/>
    <property type="match status" value="2"/>
</dbReference>
<dbReference type="InterPro" id="IPR000719">
    <property type="entry name" value="Prot_kinase_dom"/>
</dbReference>
<keyword evidence="3" id="KW-0723">Serine/threonine-protein kinase</keyword>
<dbReference type="PRINTS" id="PR00109">
    <property type="entry name" value="TYRKINASE"/>
</dbReference>
<feature type="binding site" evidence="17">
    <location>
        <position position="812"/>
    </location>
    <ligand>
        <name>ATP</name>
        <dbReference type="ChEBI" id="CHEBI:30616"/>
    </ligand>
</feature>
<evidence type="ECO:0000256" key="3">
    <source>
        <dbReference type="ARBA" id="ARBA00022527"/>
    </source>
</evidence>
<comment type="catalytic activity">
    <reaction evidence="16">
        <text>L-seryl-[protein] + ATP = O-phospho-L-seryl-[protein] + ADP + H(+)</text>
        <dbReference type="Rhea" id="RHEA:17989"/>
        <dbReference type="Rhea" id="RHEA-COMP:9863"/>
        <dbReference type="Rhea" id="RHEA-COMP:11604"/>
        <dbReference type="ChEBI" id="CHEBI:15378"/>
        <dbReference type="ChEBI" id="CHEBI:29999"/>
        <dbReference type="ChEBI" id="CHEBI:30616"/>
        <dbReference type="ChEBI" id="CHEBI:83421"/>
        <dbReference type="ChEBI" id="CHEBI:456216"/>
        <dbReference type="EC" id="2.7.11.1"/>
    </reaction>
</comment>
<keyword evidence="7" id="KW-0677">Repeat</keyword>
<dbReference type="InterPro" id="IPR017441">
    <property type="entry name" value="Protein_kinase_ATP_BS"/>
</dbReference>
<comment type="subcellular location">
    <subcellularLocation>
        <location evidence="1">Membrane</location>
        <topology evidence="1">Single-pass type I membrane protein</topology>
    </subcellularLocation>
</comment>
<dbReference type="KEGG" id="vg:30523224"/>
<dbReference type="InterPro" id="IPR000742">
    <property type="entry name" value="EGF"/>
</dbReference>
<keyword evidence="11 19" id="KW-1133">Transmembrane helix</keyword>
<evidence type="ECO:0000256" key="1">
    <source>
        <dbReference type="ARBA" id="ARBA00004479"/>
    </source>
</evidence>
<dbReference type="GO" id="GO:0009190">
    <property type="term" value="P:cyclic nucleotide biosynthetic process"/>
    <property type="evidence" value="ECO:0007669"/>
    <property type="project" value="InterPro"/>
</dbReference>
<dbReference type="Gene3D" id="3.30.200.20">
    <property type="entry name" value="Phosphorylase Kinase, domain 1"/>
    <property type="match status" value="1"/>
</dbReference>
<dbReference type="CDD" id="cd13999">
    <property type="entry name" value="STKc_MAP3K-like"/>
    <property type="match status" value="2"/>
</dbReference>
<dbReference type="PROSITE" id="PS50011">
    <property type="entry name" value="PROTEIN_KINASE_DOM"/>
    <property type="match status" value="2"/>
</dbReference>
<keyword evidence="8 17" id="KW-0547">Nucleotide-binding</keyword>
<evidence type="ECO:0000256" key="9">
    <source>
        <dbReference type="ARBA" id="ARBA00022777"/>
    </source>
</evidence>
<keyword evidence="14" id="KW-0325">Glycoprotein</keyword>
<evidence type="ECO:0000256" key="6">
    <source>
        <dbReference type="ARBA" id="ARBA00022729"/>
    </source>
</evidence>
<gene>
    <name evidence="22" type="ORF">BQ3484_265</name>
</gene>
<dbReference type="PANTHER" id="PTHR44329:SF298">
    <property type="entry name" value="MIXED LINEAGE KINASE DOMAIN-LIKE PROTEIN"/>
    <property type="match status" value="1"/>
</dbReference>
<evidence type="ECO:0000256" key="11">
    <source>
        <dbReference type="ARBA" id="ARBA00022989"/>
    </source>
</evidence>
<proteinExistence type="predicted"/>
<dbReference type="SUPFAM" id="SSF56112">
    <property type="entry name" value="Protein kinase-like (PK-like)"/>
    <property type="match status" value="2"/>
</dbReference>
<keyword evidence="6" id="KW-0732">Signal</keyword>
<accession>A0A1M7XUH0</accession>
<evidence type="ECO:0000256" key="13">
    <source>
        <dbReference type="ARBA" id="ARBA00023170"/>
    </source>
</evidence>
<evidence type="ECO:0000256" key="4">
    <source>
        <dbReference type="ARBA" id="ARBA00022679"/>
    </source>
</evidence>
<sequence>MHNPAIFFLLLLCASPVFGQSGARLSATGSESAASLAAQLIEGYRFSNDAVEITYESVAIDIMLTQVTLTDFNMVDRGLQAYIAEAFQVVQFPIAGQAMTIAYNLPGLGDTDSGLGAHLNITREALALIYLGNITSWNDPILVALNPQASLPAQEIILGYMEESRVSLSGGLIQALSSFDPLFGQRYNETGRTFGGALQGRGVIAGDSSQKRWAWVKNNTYSLSYVNYADIFDQTTQDVSYFNMYNKAGNLVQPSLESVSSAMADFKEVYARGEMALDIMDGGGEDSWPLSFITYIIMGSNVTLPDCTRSTELLDFVVWIYTNDATKQTIQDSKYYPLDKTLQRFSIDGIYTIFCNEEKVINKQYLVAFGPSTSAATSWSRLWESGVNSMKYYSSSSKEGKDLQLNYGGDFGVSVTGVEDSYLQAASDYAYLPLAAFIIGPAFHLPSLAGETLVLDYQTISDIYLGKVTNWNSSAIRAYNSDKVNSLLPNRTIQVLASLGESDYNLLFTQFLSSRVSEFADEVGVSSSPVLPFVTFVEDVGNALVSTEGSFAIWPDFGVRLLSRTPVVRLASLAQVSNKRQMSVVHPSSSSLSLAVNQYLTSSSSSSSYLSVPDDGESWPLVSFVTMVYRQKTMKVFSKAQALAEFIYWTQTDNLTVSVSQTQGYFITNDNPLLRAHMLESLKNFTFQGVQVSEIAPCVYQGTLCSEQGTCSQGVCNCYQGREGEYCEEASSSSSSDLLTILLATLLPAGLVLCCCFFLILFLVFFFTLRRNKENNDWEIDMDELEMGEDLGRGGFGEVNKALWKGTEVAVKTILSSNLNKEAEKAFRDEIKVMTALRHPNVVLFMAACTKPPKMCIVMEFMSLGSLYDLLHNELIAEIPFILKAKIAYQAAKGMHFLHSSGIVHRDLKSLNLLLDSKWNVKVSDFGLTKFKEDLIKQDDEKLELSIHWAAPEVLSETKEVDYVLADVYSFGIILWELLTRRRPYEGLSGAAVAVAVIRDGLRPTLSKEETTYTPQDYLDLMTAAWNADPVFRPTFLEIMTRVCSLFSDSSSTNLTGTTTSSSGSEPLSSKLEGSLSKKYPHPTGEVTIVFADVSSAMQLWEYDPKAMKDATLLCNNLVREMVKEHSGYESFSSKGRSMGDGSFCLIFSHADDAVEFCVQTQNALLSLDWPESILQHHKAEEGIDYKDEIIWRGLRLRMAVHRGTAKIMQDAMTRRFEYLGPCVDTCAHLTTIAHGGQVLVTNSVLSALSYDVESHTLGNIKQERVSELKVRGLEARFFEKASVFSYGEEEGGELVTKNKEDDFLASANLCRWIINYDEINLGKQVGQGSYGVVYEGRWKGVHVAVKRFTKQKMDERNMLEFRAEVAFLSQPQLQHPNIITFVGSCLKNPNICILTEFMASGSLKDIINGGVGKMSFRTKIDLLRQVALGLKHLHDNDVIHRDIKPSNILIDSDPKDPDRLIAKLADFGFARIKEDGATMTRCGTPCWTAPEIIRGEKYDEKVDVYSFAVVMWQLLTGKEPYKGCNFMKVSLDILNGERPPIPPECPRSCKKLMKKCWSAEVENRPSSSEIVTSLSQVLDEFVSLV</sequence>
<evidence type="ECO:0000259" key="21">
    <source>
        <dbReference type="PROSITE" id="PS50125"/>
    </source>
</evidence>
<feature type="region of interest" description="Disordered" evidence="18">
    <location>
        <begin position="1052"/>
        <end position="1076"/>
    </location>
</feature>
<evidence type="ECO:0000256" key="5">
    <source>
        <dbReference type="ARBA" id="ARBA00022692"/>
    </source>
</evidence>
<reference evidence="22 23" key="1">
    <citation type="submission" date="2016-11" db="EMBL/GenBank/DDBJ databases">
        <authorList>
            <consortium name="Urmite Genomes"/>
        </authorList>
    </citation>
    <scope>NUCLEOTIDE SEQUENCE [LARGE SCALE GENOMIC DNA]</scope>
    <source>
        <strain evidence="22 23">A11</strain>
    </source>
</reference>
<dbReference type="PANTHER" id="PTHR44329">
    <property type="entry name" value="SERINE/THREONINE-PROTEIN KINASE TNNI3K-RELATED"/>
    <property type="match status" value="1"/>
</dbReference>
<dbReference type="SUPFAM" id="SSF55073">
    <property type="entry name" value="Nucleotide cyclase"/>
    <property type="match status" value="1"/>
</dbReference>
<feature type="binding site" evidence="17">
    <location>
        <position position="1347"/>
    </location>
    <ligand>
        <name>ATP</name>
        <dbReference type="ChEBI" id="CHEBI:30616"/>
    </ligand>
</feature>
<keyword evidence="5 19" id="KW-0812">Transmembrane</keyword>
<evidence type="ECO:0000313" key="23">
    <source>
        <dbReference type="Proteomes" id="UP000201465"/>
    </source>
</evidence>
<evidence type="ECO:0000256" key="14">
    <source>
        <dbReference type="ARBA" id="ARBA00023180"/>
    </source>
</evidence>
<dbReference type="PROSITE" id="PS00107">
    <property type="entry name" value="PROTEIN_KINASE_ATP"/>
    <property type="match status" value="2"/>
</dbReference>
<dbReference type="Gene3D" id="3.30.70.1230">
    <property type="entry name" value="Nucleotide cyclase"/>
    <property type="match status" value="1"/>
</dbReference>
<keyword evidence="23" id="KW-1185">Reference proteome</keyword>
<dbReference type="GO" id="GO:0005524">
    <property type="term" value="F:ATP binding"/>
    <property type="evidence" value="ECO:0007669"/>
    <property type="project" value="UniProtKB-UniRule"/>
</dbReference>
<dbReference type="InterPro" id="IPR011009">
    <property type="entry name" value="Kinase-like_dom_sf"/>
</dbReference>
<evidence type="ECO:0000256" key="12">
    <source>
        <dbReference type="ARBA" id="ARBA00023136"/>
    </source>
</evidence>
<dbReference type="InterPro" id="IPR029787">
    <property type="entry name" value="Nucleotide_cyclase"/>
</dbReference>
<keyword evidence="9 22" id="KW-0418">Kinase</keyword>
<keyword evidence="4" id="KW-0808">Transferase</keyword>
<dbReference type="InterPro" id="IPR001245">
    <property type="entry name" value="Ser-Thr/Tyr_kinase_cat_dom"/>
</dbReference>
<dbReference type="GO" id="GO:0035556">
    <property type="term" value="P:intracellular signal transduction"/>
    <property type="evidence" value="ECO:0007669"/>
    <property type="project" value="InterPro"/>
</dbReference>
<dbReference type="Pfam" id="PF00211">
    <property type="entry name" value="Guanylate_cyc"/>
    <property type="match status" value="1"/>
</dbReference>
<evidence type="ECO:0000256" key="10">
    <source>
        <dbReference type="ARBA" id="ARBA00022840"/>
    </source>
</evidence>
<feature type="domain" description="Protein kinase" evidence="20">
    <location>
        <begin position="1320"/>
        <end position="1583"/>
    </location>
</feature>
<name>A0A1M7XUH0_9VIRU</name>
<feature type="domain" description="Protein kinase" evidence="20">
    <location>
        <begin position="785"/>
        <end position="1047"/>
    </location>
</feature>
<evidence type="ECO:0000256" key="8">
    <source>
        <dbReference type="ARBA" id="ARBA00022741"/>
    </source>
</evidence>
<dbReference type="GO" id="GO:0004674">
    <property type="term" value="F:protein serine/threonine kinase activity"/>
    <property type="evidence" value="ECO:0007669"/>
    <property type="project" value="UniProtKB-KW"/>
</dbReference>
<dbReference type="FunFam" id="3.30.200.20:FF:000060">
    <property type="entry name" value="Serine/threonine-protein kinase isoform 1"/>
    <property type="match status" value="1"/>
</dbReference>
<evidence type="ECO:0000259" key="20">
    <source>
        <dbReference type="PROSITE" id="PS50011"/>
    </source>
</evidence>
<evidence type="ECO:0000256" key="19">
    <source>
        <dbReference type="SAM" id="Phobius"/>
    </source>
</evidence>
<dbReference type="Proteomes" id="UP000201465">
    <property type="component" value="Segment"/>
</dbReference>
<evidence type="ECO:0000256" key="15">
    <source>
        <dbReference type="ARBA" id="ARBA00047899"/>
    </source>
</evidence>
<dbReference type="GO" id="GO:0016020">
    <property type="term" value="C:membrane"/>
    <property type="evidence" value="ECO:0007669"/>
    <property type="project" value="UniProtKB-SubCell"/>
</dbReference>
<evidence type="ECO:0000313" key="22">
    <source>
        <dbReference type="EMBL" id="SHO33333.1"/>
    </source>
</evidence>